<organism evidence="1 2">
    <name type="scientific">Chromobacterium violaceum</name>
    <dbReference type="NCBI Taxonomy" id="536"/>
    <lineage>
        <taxon>Bacteria</taxon>
        <taxon>Pseudomonadati</taxon>
        <taxon>Pseudomonadota</taxon>
        <taxon>Betaproteobacteria</taxon>
        <taxon>Neisseriales</taxon>
        <taxon>Chromobacteriaceae</taxon>
        <taxon>Chromobacterium</taxon>
    </lineage>
</organism>
<dbReference type="Proteomes" id="UP000196342">
    <property type="component" value="Unassembled WGS sequence"/>
</dbReference>
<gene>
    <name evidence="1" type="ORF">CBW21_13145</name>
</gene>
<evidence type="ECO:0000313" key="1">
    <source>
        <dbReference type="EMBL" id="OVE47606.1"/>
    </source>
</evidence>
<protein>
    <recommendedName>
        <fullName evidence="3">Oxygen-regulated invasion protein OrgA</fullName>
    </recommendedName>
</protein>
<dbReference type="NCBIfam" id="TIGR02555">
    <property type="entry name" value="OrgA_MxiK"/>
    <property type="match status" value="1"/>
</dbReference>
<dbReference type="NCBIfam" id="NF011851">
    <property type="entry name" value="PRK15323.1"/>
    <property type="match status" value="1"/>
</dbReference>
<keyword evidence="2" id="KW-1185">Reference proteome</keyword>
<dbReference type="RefSeq" id="WP_043618034.1">
    <property type="nucleotide sequence ID" value="NZ_CP024028.1"/>
</dbReference>
<evidence type="ECO:0000313" key="2">
    <source>
        <dbReference type="Proteomes" id="UP000196342"/>
    </source>
</evidence>
<accession>A0A202B7Q7</accession>
<dbReference type="EMBL" id="NHOO01000010">
    <property type="protein sequence ID" value="OVE47606.1"/>
    <property type="molecule type" value="Genomic_DNA"/>
</dbReference>
<sequence length="192" mass="21590">MAEQAVQLRALLFDPLSYLHRDRLRLPPALAGAEQRRLVNDMLIAGYRLRTDWSPDPADRSHGLWLAEWRRLPQAAYLMGCQLLRARLAARGGLLRLPGWARGFAAMQIGAEWPAAPLDEAPGHDAILLAGFGQLLSWRERMPEALAQRLPLLFPAWVDEASPCIPAQNTLLLTLALQYAKRHPHFPPSERD</sequence>
<evidence type="ECO:0008006" key="3">
    <source>
        <dbReference type="Google" id="ProtNLM"/>
    </source>
</evidence>
<proteinExistence type="predicted"/>
<dbReference type="InterPro" id="IPR013388">
    <property type="entry name" value="T3SS_OrgA/MxiK"/>
</dbReference>
<reference evidence="1 2" key="1">
    <citation type="submission" date="2017-05" db="EMBL/GenBank/DDBJ databases">
        <title>Chromobacterium violaceum GHPS1 isolated from Hydrocarbon polluted soil in French Guiana display an awesome secondary metabolite arsenal and a battery of drug and heavy-metal-resistance and detoxification of xenobiotics proteins.</title>
        <authorList>
            <person name="Belbahri L."/>
        </authorList>
    </citation>
    <scope>NUCLEOTIDE SEQUENCE [LARGE SCALE GENOMIC DNA]</scope>
    <source>
        <strain evidence="1 2">GHPS1</strain>
    </source>
</reference>
<dbReference type="AlphaFoldDB" id="A0A202B7Q7"/>
<name>A0A202B7Q7_CHRVL</name>
<comment type="caution">
    <text evidence="1">The sequence shown here is derived from an EMBL/GenBank/DDBJ whole genome shotgun (WGS) entry which is preliminary data.</text>
</comment>
<dbReference type="Pfam" id="PF09482">
    <property type="entry name" value="OrgA_MxiK"/>
    <property type="match status" value="1"/>
</dbReference>